<evidence type="ECO:0000313" key="12">
    <source>
        <dbReference type="WBParaSite" id="EEL_0000054201-mRNA-1"/>
    </source>
</evidence>
<keyword evidence="5" id="KW-0378">Hydrolase</keyword>
<dbReference type="PRINTS" id="PR00756">
    <property type="entry name" value="ALADIPTASE"/>
</dbReference>
<dbReference type="PANTHER" id="PTHR11533">
    <property type="entry name" value="PROTEASE M1 ZINC METALLOPROTEASE"/>
    <property type="match status" value="1"/>
</dbReference>
<dbReference type="Pfam" id="PF17900">
    <property type="entry name" value="Peptidase_M1_N"/>
    <property type="match status" value="1"/>
</dbReference>
<reference evidence="12" key="1">
    <citation type="submission" date="2016-03" db="UniProtKB">
        <authorList>
            <consortium name="WormBaseParasite"/>
        </authorList>
    </citation>
    <scope>IDENTIFICATION</scope>
</reference>
<dbReference type="InterPro" id="IPR050344">
    <property type="entry name" value="Peptidase_M1_aminopeptidases"/>
</dbReference>
<name>A0A0R3RGK5_9BILA</name>
<dbReference type="WBParaSite" id="EEL_0000054201-mRNA-1">
    <property type="protein sequence ID" value="EEL_0000054201-mRNA-1"/>
    <property type="gene ID" value="EEL_0000054201"/>
</dbReference>
<comment type="cofactor">
    <cofactor evidence="1">
        <name>Zn(2+)</name>
        <dbReference type="ChEBI" id="CHEBI:29105"/>
    </cofactor>
</comment>
<proteinExistence type="inferred from homology"/>
<comment type="similarity">
    <text evidence="2">Belongs to the peptidase M1 family.</text>
</comment>
<dbReference type="GO" id="GO:0008237">
    <property type="term" value="F:metallopeptidase activity"/>
    <property type="evidence" value="ECO:0007669"/>
    <property type="project" value="UniProtKB-KW"/>
</dbReference>
<dbReference type="GO" id="GO:0008270">
    <property type="term" value="F:zinc ion binding"/>
    <property type="evidence" value="ECO:0007669"/>
    <property type="project" value="InterPro"/>
</dbReference>
<dbReference type="GO" id="GO:0005615">
    <property type="term" value="C:extracellular space"/>
    <property type="evidence" value="ECO:0007669"/>
    <property type="project" value="TreeGrafter"/>
</dbReference>
<evidence type="ECO:0000256" key="4">
    <source>
        <dbReference type="ARBA" id="ARBA00022723"/>
    </source>
</evidence>
<evidence type="ECO:0000256" key="3">
    <source>
        <dbReference type="ARBA" id="ARBA00022670"/>
    </source>
</evidence>
<dbReference type="SUPFAM" id="SSF55486">
    <property type="entry name" value="Metalloproteases ('zincins'), catalytic domain"/>
    <property type="match status" value="1"/>
</dbReference>
<dbReference type="InterPro" id="IPR001930">
    <property type="entry name" value="Peptidase_M1"/>
</dbReference>
<dbReference type="SUPFAM" id="SSF63737">
    <property type="entry name" value="Leukotriene A4 hydrolase N-terminal domain"/>
    <property type="match status" value="1"/>
</dbReference>
<evidence type="ECO:0000256" key="6">
    <source>
        <dbReference type="ARBA" id="ARBA00022833"/>
    </source>
</evidence>
<dbReference type="InterPro" id="IPR027268">
    <property type="entry name" value="Peptidase_M4/M1_CTD_sf"/>
</dbReference>
<evidence type="ECO:0000256" key="7">
    <source>
        <dbReference type="ARBA" id="ARBA00023049"/>
    </source>
</evidence>
<dbReference type="Gene3D" id="2.60.40.1730">
    <property type="entry name" value="tricorn interacting facor f3 domain"/>
    <property type="match status" value="1"/>
</dbReference>
<dbReference type="Proteomes" id="UP000050640">
    <property type="component" value="Unplaced"/>
</dbReference>
<dbReference type="AlphaFoldDB" id="A0A0R3RGK5"/>
<keyword evidence="6" id="KW-0862">Zinc</keyword>
<dbReference type="PANTHER" id="PTHR11533:SF294">
    <property type="entry name" value="THYROTROPIN-RELEASING HORMONE-DEGRADING ECTOENZYME"/>
    <property type="match status" value="1"/>
</dbReference>
<keyword evidence="3" id="KW-0645">Protease</keyword>
<dbReference type="Gene3D" id="1.10.390.10">
    <property type="entry name" value="Neutral Protease Domain 2"/>
    <property type="match status" value="1"/>
</dbReference>
<dbReference type="GO" id="GO:0005737">
    <property type="term" value="C:cytoplasm"/>
    <property type="evidence" value="ECO:0007669"/>
    <property type="project" value="TreeGrafter"/>
</dbReference>
<dbReference type="GO" id="GO:0006508">
    <property type="term" value="P:proteolysis"/>
    <property type="evidence" value="ECO:0007669"/>
    <property type="project" value="UniProtKB-KW"/>
</dbReference>
<feature type="domain" description="Peptidase M1 membrane alanine aminopeptidase" evidence="9">
    <location>
        <begin position="398"/>
        <end position="477"/>
    </location>
</feature>
<keyword evidence="7" id="KW-0482">Metalloprotease</keyword>
<evidence type="ECO:0000313" key="11">
    <source>
        <dbReference type="Proteomes" id="UP000050640"/>
    </source>
</evidence>
<evidence type="ECO:0000259" key="10">
    <source>
        <dbReference type="Pfam" id="PF17900"/>
    </source>
</evidence>
<keyword evidence="8" id="KW-0812">Transmembrane</keyword>
<organism evidence="11 12">
    <name type="scientific">Elaeophora elaphi</name>
    <dbReference type="NCBI Taxonomy" id="1147741"/>
    <lineage>
        <taxon>Eukaryota</taxon>
        <taxon>Metazoa</taxon>
        <taxon>Ecdysozoa</taxon>
        <taxon>Nematoda</taxon>
        <taxon>Chromadorea</taxon>
        <taxon>Rhabditida</taxon>
        <taxon>Spirurina</taxon>
        <taxon>Spiruromorpha</taxon>
        <taxon>Filarioidea</taxon>
        <taxon>Onchocercidae</taxon>
        <taxon>Elaeophora</taxon>
    </lineage>
</organism>
<dbReference type="InterPro" id="IPR014782">
    <property type="entry name" value="Peptidase_M1_dom"/>
</dbReference>
<keyword evidence="8" id="KW-1133">Transmembrane helix</keyword>
<feature type="transmembrane region" description="Helical" evidence="8">
    <location>
        <begin position="42"/>
        <end position="61"/>
    </location>
</feature>
<evidence type="ECO:0000256" key="2">
    <source>
        <dbReference type="ARBA" id="ARBA00010136"/>
    </source>
</evidence>
<protein>
    <submittedName>
        <fullName evidence="12">Peptidase_M1 domain-containing protein</fullName>
    </submittedName>
</protein>
<dbReference type="InterPro" id="IPR042097">
    <property type="entry name" value="Aminopeptidase_N-like_N_sf"/>
</dbReference>
<keyword evidence="11" id="KW-1185">Reference proteome</keyword>
<evidence type="ECO:0000256" key="8">
    <source>
        <dbReference type="SAM" id="Phobius"/>
    </source>
</evidence>
<sequence>MAPSPDTFSTNGTNGITTNNAPTAITVTFHKHQKWLANKKRYIAVLIVVLLLILLGLFIVFGSQGKNIPTRVSELGKIRNAGNESNQYSSISPLQQIGSSNVNSGLASVQTTTNSQNFDVTQCVTPIENKKCLQIQRKNLQNDGKIPSEDLVAHFGHFMGWRPKHYELNMTINRDTRTSLAGNINIYMKAVESTASISLHAGRSISDITLSQIAAYDCHTGEVSCAASIVYHQKDEVLSVEFSEPIGAGHIVVLQIRNFSSPQAPTGLIVKKPQKWEPKRPWTVTTFFQLRNARSVFPCFDLPNVKATMKMCINHPAGTEARSNTKILSVSKNSGRIESCFEPTPAMSSYLYAFTVFDRMNSMKEAEKSKEHLPEIEVLYSEEDNFIKPDWISAEALHALRVMANISDFQYPLNKLNLMASFLPVYGLENLGLIILDERFVAYPKYRLAHTILAHEIAQQWIGNIVTVKNWKEICLQNPDSDEAESLR</sequence>
<dbReference type="STRING" id="1147741.A0A0R3RGK5"/>
<dbReference type="GO" id="GO:0016020">
    <property type="term" value="C:membrane"/>
    <property type="evidence" value="ECO:0007669"/>
    <property type="project" value="TreeGrafter"/>
</dbReference>
<dbReference type="InterPro" id="IPR045357">
    <property type="entry name" value="Aminopeptidase_N-like_N"/>
</dbReference>
<evidence type="ECO:0000256" key="5">
    <source>
        <dbReference type="ARBA" id="ARBA00022801"/>
    </source>
</evidence>
<evidence type="ECO:0000259" key="9">
    <source>
        <dbReference type="Pfam" id="PF01433"/>
    </source>
</evidence>
<feature type="domain" description="Aminopeptidase N-like N-terminal" evidence="10">
    <location>
        <begin position="163"/>
        <end position="351"/>
    </location>
</feature>
<keyword evidence="8" id="KW-0472">Membrane</keyword>
<keyword evidence="4" id="KW-0479">Metal-binding</keyword>
<evidence type="ECO:0000256" key="1">
    <source>
        <dbReference type="ARBA" id="ARBA00001947"/>
    </source>
</evidence>
<accession>A0A0R3RGK5</accession>
<dbReference type="Pfam" id="PF01433">
    <property type="entry name" value="Peptidase_M1"/>
    <property type="match status" value="1"/>
</dbReference>